<feature type="transmembrane region" description="Helical" evidence="6">
    <location>
        <begin position="45"/>
        <end position="69"/>
    </location>
</feature>
<gene>
    <name evidence="14" type="ORF">D6C84_06227</name>
    <name evidence="13" type="ORF">D6C85_08005</name>
    <name evidence="12" type="ORF">D6C90_07713</name>
    <name evidence="11" type="ORF">D6C91_03131</name>
    <name evidence="10" type="ORF">D6C94_04750</name>
    <name evidence="9" type="ORF">D6D13_05502</name>
    <name evidence="8" type="ORF">D6D24_10369</name>
</gene>
<comment type="caution">
    <text evidence="8">The sequence shown here is derived from an EMBL/GenBank/DDBJ whole genome shotgun (WGS) entry which is preliminary data.</text>
</comment>
<feature type="domain" description="Rhodopsin" evidence="7">
    <location>
        <begin position="31"/>
        <end position="274"/>
    </location>
</feature>
<proteinExistence type="inferred from homology"/>
<dbReference type="Proteomes" id="UP000308005">
    <property type="component" value="Unassembled WGS sequence"/>
</dbReference>
<evidence type="ECO:0000313" key="9">
    <source>
        <dbReference type="EMBL" id="THX10391.1"/>
    </source>
</evidence>
<evidence type="ECO:0000313" key="16">
    <source>
        <dbReference type="Proteomes" id="UP000308005"/>
    </source>
</evidence>
<dbReference type="EMBL" id="QZBJ01000027">
    <property type="protein sequence ID" value="THY74599.1"/>
    <property type="molecule type" value="Genomic_DNA"/>
</dbReference>
<dbReference type="InterPro" id="IPR049326">
    <property type="entry name" value="Rhodopsin_dom_fungi"/>
</dbReference>
<feature type="transmembrane region" description="Helical" evidence="6">
    <location>
        <begin position="210"/>
        <end position="228"/>
    </location>
</feature>
<feature type="transmembrane region" description="Helical" evidence="6">
    <location>
        <begin position="174"/>
        <end position="198"/>
    </location>
</feature>
<dbReference type="PANTHER" id="PTHR33048">
    <property type="entry name" value="PTH11-LIKE INTEGRAL MEMBRANE PROTEIN (AFU_ORTHOLOGUE AFUA_5G11245)"/>
    <property type="match status" value="1"/>
</dbReference>
<protein>
    <recommendedName>
        <fullName evidence="7">Rhodopsin domain-containing protein</fullName>
    </recommendedName>
</protein>
<evidence type="ECO:0000259" key="7">
    <source>
        <dbReference type="Pfam" id="PF20684"/>
    </source>
</evidence>
<comment type="subcellular location">
    <subcellularLocation>
        <location evidence="1">Membrane</location>
        <topology evidence="1">Multi-pass membrane protein</topology>
    </subcellularLocation>
</comment>
<keyword evidence="2 6" id="KW-0812">Transmembrane</keyword>
<dbReference type="GO" id="GO:0016020">
    <property type="term" value="C:membrane"/>
    <property type="evidence" value="ECO:0007669"/>
    <property type="project" value="UniProtKB-SubCell"/>
</dbReference>
<evidence type="ECO:0000256" key="3">
    <source>
        <dbReference type="ARBA" id="ARBA00022989"/>
    </source>
</evidence>
<evidence type="ECO:0000313" key="17">
    <source>
        <dbReference type="Proteomes" id="UP000308014"/>
    </source>
</evidence>
<dbReference type="EMBL" id="QZBT01000089">
    <property type="protein sequence ID" value="THZ81868.1"/>
    <property type="molecule type" value="Genomic_DNA"/>
</dbReference>
<evidence type="ECO:0000313" key="18">
    <source>
        <dbReference type="Proteomes" id="UP000309734"/>
    </source>
</evidence>
<dbReference type="EMBL" id="QZAJ01000900">
    <property type="protein sequence ID" value="THW05065.1"/>
    <property type="molecule type" value="Genomic_DNA"/>
</dbReference>
<dbReference type="Proteomes" id="UP000305064">
    <property type="component" value="Unassembled WGS sequence"/>
</dbReference>
<keyword evidence="3 6" id="KW-1133">Transmembrane helix</keyword>
<dbReference type="EMBL" id="QZBM01000093">
    <property type="protein sequence ID" value="THZ24942.1"/>
    <property type="molecule type" value="Genomic_DNA"/>
</dbReference>
<evidence type="ECO:0000313" key="8">
    <source>
        <dbReference type="EMBL" id="THW05065.1"/>
    </source>
</evidence>
<organism evidence="8 17">
    <name type="scientific">Aureobasidium pullulans</name>
    <name type="common">Black yeast</name>
    <name type="synonym">Pullularia pullulans</name>
    <dbReference type="NCBI Taxonomy" id="5580"/>
    <lineage>
        <taxon>Eukaryota</taxon>
        <taxon>Fungi</taxon>
        <taxon>Dikarya</taxon>
        <taxon>Ascomycota</taxon>
        <taxon>Pezizomycotina</taxon>
        <taxon>Dothideomycetes</taxon>
        <taxon>Dothideomycetidae</taxon>
        <taxon>Dothideales</taxon>
        <taxon>Saccotheciaceae</taxon>
        <taxon>Aureobasidium</taxon>
    </lineage>
</organism>
<evidence type="ECO:0000313" key="15">
    <source>
        <dbReference type="Proteomes" id="UP000305064"/>
    </source>
</evidence>
<evidence type="ECO:0000256" key="2">
    <source>
        <dbReference type="ARBA" id="ARBA00022692"/>
    </source>
</evidence>
<evidence type="ECO:0000256" key="1">
    <source>
        <dbReference type="ARBA" id="ARBA00004141"/>
    </source>
</evidence>
<dbReference type="PANTHER" id="PTHR33048:SF129">
    <property type="entry name" value="INTEGRAL MEMBRANE PROTEIN-RELATED"/>
    <property type="match status" value="1"/>
</dbReference>
<evidence type="ECO:0000313" key="19">
    <source>
        <dbReference type="Proteomes" id="UP000310039"/>
    </source>
</evidence>
<dbReference type="Pfam" id="PF20684">
    <property type="entry name" value="Fung_rhodopsin"/>
    <property type="match status" value="1"/>
</dbReference>
<evidence type="ECO:0000313" key="11">
    <source>
        <dbReference type="EMBL" id="THZ24942.1"/>
    </source>
</evidence>
<dbReference type="Proteomes" id="UP000308014">
    <property type="component" value="Unassembled WGS sequence"/>
</dbReference>
<dbReference type="InterPro" id="IPR052337">
    <property type="entry name" value="SAT4-like"/>
</dbReference>
<feature type="transmembrane region" description="Helical" evidence="6">
    <location>
        <begin position="12"/>
        <end position="33"/>
    </location>
</feature>
<name>A0A4S8WRY3_AURPU</name>
<keyword evidence="4 6" id="KW-0472">Membrane</keyword>
<evidence type="ECO:0000313" key="14">
    <source>
        <dbReference type="EMBL" id="THZ81868.1"/>
    </source>
</evidence>
<dbReference type="AlphaFoldDB" id="A0A4S8WRY3"/>
<dbReference type="EMBL" id="QZBN01000959">
    <property type="protein sequence ID" value="THZ34482.1"/>
    <property type="molecule type" value="Genomic_DNA"/>
</dbReference>
<dbReference type="EMBL" id="QZAS01000017">
    <property type="protein sequence ID" value="THX10391.1"/>
    <property type="molecule type" value="Genomic_DNA"/>
</dbReference>
<reference evidence="15 16" key="1">
    <citation type="submission" date="2018-10" db="EMBL/GenBank/DDBJ databases">
        <title>Fifty Aureobasidium pullulans genomes reveal a recombining polyextremotolerant generalist.</title>
        <authorList>
            <person name="Gostincar C."/>
            <person name="Turk M."/>
            <person name="Zajc J."/>
            <person name="Gunde-Cimerman N."/>
        </authorList>
    </citation>
    <scope>NUCLEOTIDE SEQUENCE [LARGE SCALE GENOMIC DNA]</scope>
    <source>
        <strain evidence="9">EXF-10085</strain>
        <strain evidence="8 17">EXF-11318</strain>
        <strain evidence="14 19">EXF-3403</strain>
        <strain evidence="13 18">EXF-3519</strain>
        <strain evidence="12 20">EXF-3844</strain>
        <strain evidence="11 16">EXF-3863</strain>
        <strain evidence="10 15">EXF-4256</strain>
    </source>
</reference>
<comment type="similarity">
    <text evidence="5">Belongs to the SAT4 family.</text>
</comment>
<dbReference type="Proteomes" id="UP000310121">
    <property type="component" value="Unassembled WGS sequence"/>
</dbReference>
<feature type="transmembrane region" description="Helical" evidence="6">
    <location>
        <begin position="130"/>
        <end position="154"/>
    </location>
</feature>
<evidence type="ECO:0000313" key="12">
    <source>
        <dbReference type="EMBL" id="THZ34482.1"/>
    </source>
</evidence>
<feature type="transmembrane region" description="Helical" evidence="6">
    <location>
        <begin position="98"/>
        <end position="118"/>
    </location>
</feature>
<evidence type="ECO:0000256" key="4">
    <source>
        <dbReference type="ARBA" id="ARBA00023136"/>
    </source>
</evidence>
<evidence type="ECO:0000313" key="20">
    <source>
        <dbReference type="Proteomes" id="UP000310121"/>
    </source>
</evidence>
<dbReference type="EMBL" id="QZBS01000350">
    <property type="protein sequence ID" value="THZ66592.1"/>
    <property type="molecule type" value="Genomic_DNA"/>
</dbReference>
<evidence type="ECO:0000313" key="13">
    <source>
        <dbReference type="EMBL" id="THZ66592.1"/>
    </source>
</evidence>
<dbReference type="Proteomes" id="UP000310039">
    <property type="component" value="Unassembled WGS sequence"/>
</dbReference>
<evidence type="ECO:0000256" key="6">
    <source>
        <dbReference type="SAM" id="Phobius"/>
    </source>
</evidence>
<evidence type="ECO:0000313" key="10">
    <source>
        <dbReference type="EMBL" id="THY74599.1"/>
    </source>
</evidence>
<accession>A0A4S8WRY3</accession>
<evidence type="ECO:0000256" key="5">
    <source>
        <dbReference type="ARBA" id="ARBA00038359"/>
    </source>
</evidence>
<dbReference type="Proteomes" id="UP000309734">
    <property type="component" value="Unassembled WGS sequence"/>
</dbReference>
<sequence length="394" mass="44170">MESGGLSDRAKGYIYGNDLLMGFAFVVVATRFYCRMRMGSKRGLWWDDLFIMLSFIFAVGFGATVNVAMGHYGWDRHIWTIPAAVLSTSVKAYTATKILFVLSGTCVRMALLLFYLWLIKDLAERRLRQIIYAVMALNFALCLAGVLVSIFQCWPIRAAWTWEIKDDARCLNEGVSITTIGALLSVLDFIVNILPLPIVARLNVAFKQRIAATVLLSLGTIATAAGVVREVYVYRAFIGTKDSTWGALPLWICADVEIYVGLLCACVPSLRPLWPKVRSWFSSCKACVHSNDSSRHSAGDLHVPATMSWHDFDKDVIFDGTSSFHSASHLWGSRKKSYTTTIATRLEKPVSQSDSFCLTSNNREWEEVALRDLEANYPKEVHVRTSVRLQNHTI</sequence>